<keyword evidence="3" id="KW-1185">Reference proteome</keyword>
<protein>
    <submittedName>
        <fullName evidence="2">Uncharacterized protein</fullName>
    </submittedName>
</protein>
<dbReference type="AlphaFoldDB" id="A0A4R4PE41"/>
<dbReference type="RefSeq" id="WP_131936587.1">
    <property type="nucleotide sequence ID" value="NZ_BAAAMX010000034.1"/>
</dbReference>
<dbReference type="EMBL" id="SMJW01000006">
    <property type="protein sequence ID" value="TDC19707.1"/>
    <property type="molecule type" value="Genomic_DNA"/>
</dbReference>
<reference evidence="2 3" key="1">
    <citation type="submission" date="2019-03" db="EMBL/GenBank/DDBJ databases">
        <title>Draft genome sequences of novel Actinobacteria.</title>
        <authorList>
            <person name="Sahin N."/>
            <person name="Ay H."/>
            <person name="Saygin H."/>
        </authorList>
    </citation>
    <scope>NUCLEOTIDE SEQUENCE [LARGE SCALE GENOMIC DNA]</scope>
    <source>
        <strain evidence="2 3">DSM 45347</strain>
    </source>
</reference>
<organism evidence="2 3">
    <name type="scientific">Actinomadura bangladeshensis</name>
    <dbReference type="NCBI Taxonomy" id="453573"/>
    <lineage>
        <taxon>Bacteria</taxon>
        <taxon>Bacillati</taxon>
        <taxon>Actinomycetota</taxon>
        <taxon>Actinomycetes</taxon>
        <taxon>Streptosporangiales</taxon>
        <taxon>Thermomonosporaceae</taxon>
        <taxon>Actinomadura</taxon>
    </lineage>
</organism>
<dbReference type="OrthoDB" id="3468737at2"/>
<evidence type="ECO:0000256" key="1">
    <source>
        <dbReference type="SAM" id="SignalP"/>
    </source>
</evidence>
<gene>
    <name evidence="2" type="ORF">E1284_02505</name>
</gene>
<proteinExistence type="predicted"/>
<keyword evidence="1" id="KW-0732">Signal</keyword>
<evidence type="ECO:0000313" key="2">
    <source>
        <dbReference type="EMBL" id="TDC19707.1"/>
    </source>
</evidence>
<evidence type="ECO:0000313" key="3">
    <source>
        <dbReference type="Proteomes" id="UP000295431"/>
    </source>
</evidence>
<comment type="caution">
    <text evidence="2">The sequence shown here is derived from an EMBL/GenBank/DDBJ whole genome shotgun (WGS) entry which is preliminary data.</text>
</comment>
<accession>A0A4R4PE41</accession>
<feature type="chain" id="PRO_5020743815" evidence="1">
    <location>
        <begin position="36"/>
        <end position="160"/>
    </location>
</feature>
<name>A0A4R4PE41_9ACTN</name>
<feature type="signal peptide" evidence="1">
    <location>
        <begin position="1"/>
        <end position="35"/>
    </location>
</feature>
<dbReference type="Proteomes" id="UP000295431">
    <property type="component" value="Unassembled WGS sequence"/>
</dbReference>
<sequence length="160" mass="16832">MHTSPFLRAVGRRTLTAALPIALSAAVLVPLRASAAEVQVVSTTVTPSRITSGEQAIQTVTLAEPAPAGGVTVQLLDGNEYRDLTYFQATKNRVTVPEGERSVSLAIRVQSAINEGTVTRLTAGAGGSVAETSITVDPIDGRYQDVTSFTIDKRIAVDPR</sequence>